<protein>
    <submittedName>
        <fullName evidence="1">Uncharacterized protein</fullName>
    </submittedName>
</protein>
<comment type="caution">
    <text evidence="1">The sequence shown here is derived from an EMBL/GenBank/DDBJ whole genome shotgun (WGS) entry which is preliminary data.</text>
</comment>
<proteinExistence type="predicted"/>
<dbReference type="PANTHER" id="PTHR10338:SF108">
    <property type="entry name" value="INTER-ALPHA-TRYPSIN INHIBITOR HEAVY CHAIN H4-LIKE PROTEIN"/>
    <property type="match status" value="1"/>
</dbReference>
<dbReference type="AlphaFoldDB" id="A0A834MD55"/>
<organism evidence="1 2">
    <name type="scientific">Rhynchophorus ferrugineus</name>
    <name type="common">Red palm weevil</name>
    <name type="synonym">Curculio ferrugineus</name>
    <dbReference type="NCBI Taxonomy" id="354439"/>
    <lineage>
        <taxon>Eukaryota</taxon>
        <taxon>Metazoa</taxon>
        <taxon>Ecdysozoa</taxon>
        <taxon>Arthropoda</taxon>
        <taxon>Hexapoda</taxon>
        <taxon>Insecta</taxon>
        <taxon>Pterygota</taxon>
        <taxon>Neoptera</taxon>
        <taxon>Endopterygota</taxon>
        <taxon>Coleoptera</taxon>
        <taxon>Polyphaga</taxon>
        <taxon>Cucujiformia</taxon>
        <taxon>Curculionidae</taxon>
        <taxon>Dryophthorinae</taxon>
        <taxon>Rhynchophorus</taxon>
    </lineage>
</organism>
<keyword evidence="2" id="KW-1185">Reference proteome</keyword>
<evidence type="ECO:0000313" key="2">
    <source>
        <dbReference type="Proteomes" id="UP000625711"/>
    </source>
</evidence>
<reference evidence="1" key="1">
    <citation type="submission" date="2020-08" db="EMBL/GenBank/DDBJ databases">
        <title>Genome sequencing and assembly of the red palm weevil Rhynchophorus ferrugineus.</title>
        <authorList>
            <person name="Dias G.B."/>
            <person name="Bergman C.M."/>
            <person name="Manee M."/>
        </authorList>
    </citation>
    <scope>NUCLEOTIDE SEQUENCE</scope>
    <source>
        <strain evidence="1">AA-2017</strain>
        <tissue evidence="1">Whole larva</tissue>
    </source>
</reference>
<evidence type="ECO:0000313" key="1">
    <source>
        <dbReference type="EMBL" id="KAF7275580.1"/>
    </source>
</evidence>
<dbReference type="Proteomes" id="UP000625711">
    <property type="component" value="Unassembled WGS sequence"/>
</dbReference>
<dbReference type="EMBL" id="JAACXV010009757">
    <property type="protein sequence ID" value="KAF7275580.1"/>
    <property type="molecule type" value="Genomic_DNA"/>
</dbReference>
<dbReference type="PANTHER" id="PTHR10338">
    <property type="entry name" value="INTER-ALPHA-TRYPSIN INHIBITOR HEAVY CHAIN FAMILY MEMBER"/>
    <property type="match status" value="1"/>
</dbReference>
<name>A0A834MD55_RHYFE</name>
<accession>A0A834MD55</accession>
<dbReference type="InterPro" id="IPR050934">
    <property type="entry name" value="ITIH"/>
</dbReference>
<gene>
    <name evidence="1" type="ORF">GWI33_011577</name>
</gene>
<dbReference type="OrthoDB" id="299997at2759"/>
<sequence length="215" mass="24031">MTTSFNKRKVPIFSLSFGDGADRDFLQKLSLKNYAFSKHIYEASDASLQLEEFYKGISSPLLANVNFKYVNNVESVTTTIFPVLFYGSEFYISGIAIKGFQAPDVIGCGRVGSLKFKPNLLNVSNSLERLWAYLTIKKLLQDDKTNDDKGLKERALELALKYSFVTDVSSLVVVKPDSSSAVDTEDASKSVDHLDLRVKKKLIKKRLGKVLLTLL</sequence>